<name>A0AAD9QPQ5_ACRCE</name>
<reference evidence="1" key="1">
    <citation type="journal article" date="2023" name="G3 (Bethesda)">
        <title>Whole genome assembly and annotation of the endangered Caribbean coral Acropora cervicornis.</title>
        <authorList>
            <person name="Selwyn J.D."/>
            <person name="Vollmer S.V."/>
        </authorList>
    </citation>
    <scope>NUCLEOTIDE SEQUENCE</scope>
    <source>
        <strain evidence="1">K2</strain>
    </source>
</reference>
<evidence type="ECO:0000313" key="2">
    <source>
        <dbReference type="Proteomes" id="UP001249851"/>
    </source>
</evidence>
<organism evidence="1 2">
    <name type="scientific">Acropora cervicornis</name>
    <name type="common">Staghorn coral</name>
    <dbReference type="NCBI Taxonomy" id="6130"/>
    <lineage>
        <taxon>Eukaryota</taxon>
        <taxon>Metazoa</taxon>
        <taxon>Cnidaria</taxon>
        <taxon>Anthozoa</taxon>
        <taxon>Hexacorallia</taxon>
        <taxon>Scleractinia</taxon>
        <taxon>Astrocoeniina</taxon>
        <taxon>Acroporidae</taxon>
        <taxon>Acropora</taxon>
    </lineage>
</organism>
<gene>
    <name evidence="1" type="ORF">P5673_011146</name>
</gene>
<comment type="caution">
    <text evidence="1">The sequence shown here is derived from an EMBL/GenBank/DDBJ whole genome shotgun (WGS) entry which is preliminary data.</text>
</comment>
<evidence type="ECO:0000313" key="1">
    <source>
        <dbReference type="EMBL" id="KAK2565213.1"/>
    </source>
</evidence>
<dbReference type="Proteomes" id="UP001249851">
    <property type="component" value="Unassembled WGS sequence"/>
</dbReference>
<protein>
    <submittedName>
        <fullName evidence="1">Uncharacterized protein</fullName>
    </submittedName>
</protein>
<dbReference type="AlphaFoldDB" id="A0AAD9QPQ5"/>
<dbReference type="EMBL" id="JARQWQ010000020">
    <property type="protein sequence ID" value="KAK2565213.1"/>
    <property type="molecule type" value="Genomic_DNA"/>
</dbReference>
<proteinExistence type="predicted"/>
<keyword evidence="2" id="KW-1185">Reference proteome</keyword>
<accession>A0AAD9QPQ5</accession>
<reference evidence="1" key="2">
    <citation type="journal article" date="2023" name="Science">
        <title>Genomic signatures of disease resistance in endangered staghorn corals.</title>
        <authorList>
            <person name="Vollmer S.V."/>
            <person name="Selwyn J.D."/>
            <person name="Despard B.A."/>
            <person name="Roesel C.L."/>
        </authorList>
    </citation>
    <scope>NUCLEOTIDE SEQUENCE</scope>
    <source>
        <strain evidence="1">K2</strain>
    </source>
</reference>
<sequence length="72" mass="8394">MNPTERTDRQLCEPKESQDICQTVKPTKGIILRVCFDISDLRTEIEECIIMVHCVSHAVVSKKTYEKWKVEI</sequence>